<name>A0A7W9ZEU6_NOVIT</name>
<sequence>MTVSAFSPLLRAARFIGGLLRADGAERLGLLGLGAILIIAGAEVAGPVLLGLAVTDLAAPSLPEAPMAGLWALLLAGGFVVCRLLSGGLGAVRDHALYRLGRRLNEAVALRAVDHLSRRGPGQRSGPGAEPVNRGVEAAYGVTEALAFGVLPVLVQAAGVAVVLLVVAGPLYALLGLGGAALYTAVVAGGLARQAPVIARLNADYTGIEDAMTEAGADGAASRVRSRLAEGFAGVREADQTVARLHLRCGLLEAAVLMATLAAVVGLSAEAVLAGAAPVGLLVMVAALTVLLFTPLRGMVQQAVVAGRQAAGLMPLIDLLETPEAVANGGK</sequence>
<keyword evidence="8" id="KW-1185">Reference proteome</keyword>
<feature type="transmembrane region" description="Helical" evidence="5">
    <location>
        <begin position="28"/>
        <end position="50"/>
    </location>
</feature>
<feature type="domain" description="ABC transmembrane type-1" evidence="6">
    <location>
        <begin position="30"/>
        <end position="308"/>
    </location>
</feature>
<evidence type="ECO:0000256" key="1">
    <source>
        <dbReference type="ARBA" id="ARBA00004651"/>
    </source>
</evidence>
<dbReference type="Gene3D" id="1.20.1560.10">
    <property type="entry name" value="ABC transporter type 1, transmembrane domain"/>
    <property type="match status" value="1"/>
</dbReference>
<organism evidence="7 8">
    <name type="scientific">Novispirillum itersonii</name>
    <name type="common">Aquaspirillum itersonii</name>
    <dbReference type="NCBI Taxonomy" id="189"/>
    <lineage>
        <taxon>Bacteria</taxon>
        <taxon>Pseudomonadati</taxon>
        <taxon>Pseudomonadota</taxon>
        <taxon>Alphaproteobacteria</taxon>
        <taxon>Rhodospirillales</taxon>
        <taxon>Novispirillaceae</taxon>
        <taxon>Novispirillum</taxon>
    </lineage>
</organism>
<feature type="transmembrane region" description="Helical" evidence="5">
    <location>
        <begin position="172"/>
        <end position="192"/>
    </location>
</feature>
<keyword evidence="4 5" id="KW-0472">Membrane</keyword>
<feature type="transmembrane region" description="Helical" evidence="5">
    <location>
        <begin position="245"/>
        <end position="265"/>
    </location>
</feature>
<dbReference type="GO" id="GO:0140359">
    <property type="term" value="F:ABC-type transporter activity"/>
    <property type="evidence" value="ECO:0007669"/>
    <property type="project" value="InterPro"/>
</dbReference>
<reference evidence="7 8" key="1">
    <citation type="submission" date="2020-08" db="EMBL/GenBank/DDBJ databases">
        <title>Genomic Encyclopedia of Type Strains, Phase IV (KMG-IV): sequencing the most valuable type-strain genomes for metagenomic binning, comparative biology and taxonomic classification.</title>
        <authorList>
            <person name="Goeker M."/>
        </authorList>
    </citation>
    <scope>NUCLEOTIDE SEQUENCE [LARGE SCALE GENOMIC DNA]</scope>
    <source>
        <strain evidence="7 8">DSM 11590</strain>
    </source>
</reference>
<evidence type="ECO:0000259" key="6">
    <source>
        <dbReference type="PROSITE" id="PS50929"/>
    </source>
</evidence>
<dbReference type="GO" id="GO:0005524">
    <property type="term" value="F:ATP binding"/>
    <property type="evidence" value="ECO:0007669"/>
    <property type="project" value="InterPro"/>
</dbReference>
<proteinExistence type="predicted"/>
<dbReference type="Proteomes" id="UP000544872">
    <property type="component" value="Unassembled WGS sequence"/>
</dbReference>
<dbReference type="PROSITE" id="PS50929">
    <property type="entry name" value="ABC_TM1F"/>
    <property type="match status" value="1"/>
</dbReference>
<evidence type="ECO:0000256" key="4">
    <source>
        <dbReference type="ARBA" id="ARBA00023136"/>
    </source>
</evidence>
<dbReference type="AlphaFoldDB" id="A0A7W9ZEU6"/>
<comment type="subcellular location">
    <subcellularLocation>
        <location evidence="1">Cell membrane</location>
        <topology evidence="1">Multi-pass membrane protein</topology>
    </subcellularLocation>
</comment>
<dbReference type="InterPro" id="IPR011527">
    <property type="entry name" value="ABC1_TM_dom"/>
</dbReference>
<dbReference type="RefSeq" id="WP_184263033.1">
    <property type="nucleotide sequence ID" value="NZ_JACIIX010000005.1"/>
</dbReference>
<keyword evidence="2 5" id="KW-0812">Transmembrane</keyword>
<dbReference type="EMBL" id="JACIIX010000005">
    <property type="protein sequence ID" value="MBB6210188.1"/>
    <property type="molecule type" value="Genomic_DNA"/>
</dbReference>
<evidence type="ECO:0000256" key="2">
    <source>
        <dbReference type="ARBA" id="ARBA00022692"/>
    </source>
</evidence>
<comment type="caution">
    <text evidence="7">The sequence shown here is derived from an EMBL/GenBank/DDBJ whole genome shotgun (WGS) entry which is preliminary data.</text>
</comment>
<keyword evidence="3 5" id="KW-1133">Transmembrane helix</keyword>
<evidence type="ECO:0000313" key="7">
    <source>
        <dbReference type="EMBL" id="MBB6210188.1"/>
    </source>
</evidence>
<protein>
    <submittedName>
        <fullName evidence="7">ABC-type multidrug transport system fused ATPase/permease subunit</fullName>
    </submittedName>
</protein>
<gene>
    <name evidence="7" type="ORF">FHS48_001603</name>
</gene>
<feature type="transmembrane region" description="Helical" evidence="5">
    <location>
        <begin position="271"/>
        <end position="293"/>
    </location>
</feature>
<dbReference type="GO" id="GO:0005886">
    <property type="term" value="C:plasma membrane"/>
    <property type="evidence" value="ECO:0007669"/>
    <property type="project" value="UniProtKB-SubCell"/>
</dbReference>
<accession>A0A7W9ZEU6</accession>
<feature type="transmembrane region" description="Helical" evidence="5">
    <location>
        <begin position="145"/>
        <end position="166"/>
    </location>
</feature>
<dbReference type="SUPFAM" id="SSF90123">
    <property type="entry name" value="ABC transporter transmembrane region"/>
    <property type="match status" value="1"/>
</dbReference>
<dbReference type="InterPro" id="IPR036640">
    <property type="entry name" value="ABC1_TM_sf"/>
</dbReference>
<evidence type="ECO:0000256" key="3">
    <source>
        <dbReference type="ARBA" id="ARBA00022989"/>
    </source>
</evidence>
<evidence type="ECO:0000256" key="5">
    <source>
        <dbReference type="SAM" id="Phobius"/>
    </source>
</evidence>
<evidence type="ECO:0000313" key="8">
    <source>
        <dbReference type="Proteomes" id="UP000544872"/>
    </source>
</evidence>
<feature type="transmembrane region" description="Helical" evidence="5">
    <location>
        <begin position="70"/>
        <end position="92"/>
    </location>
</feature>